<evidence type="ECO:0000313" key="2">
    <source>
        <dbReference type="Proteomes" id="UP000001823"/>
    </source>
</evidence>
<dbReference type="EMBL" id="CP000246">
    <property type="protein sequence ID" value="ABG84974.1"/>
    <property type="molecule type" value="Genomic_DNA"/>
</dbReference>
<gene>
    <name evidence="1" type="ordered locus">CPF_1038</name>
</gene>
<dbReference type="PaxDb" id="195103-CPF_1038"/>
<dbReference type="eggNOG" id="ENOG5033AFM">
    <property type="taxonomic scope" value="Bacteria"/>
</dbReference>
<evidence type="ECO:0000313" key="1">
    <source>
        <dbReference type="EMBL" id="ABG84974.1"/>
    </source>
</evidence>
<organism evidence="1 2">
    <name type="scientific">Clostridium perfringens (strain ATCC 13124 / DSM 756 / JCM 1290 / NCIMB 6125 / NCTC 8237 / Type A)</name>
    <dbReference type="NCBI Taxonomy" id="195103"/>
    <lineage>
        <taxon>Bacteria</taxon>
        <taxon>Bacillati</taxon>
        <taxon>Bacillota</taxon>
        <taxon>Clostridia</taxon>
        <taxon>Eubacteriales</taxon>
        <taxon>Clostridiaceae</taxon>
        <taxon>Clostridium</taxon>
    </lineage>
</organism>
<dbReference type="RefSeq" id="WP_011590535.1">
    <property type="nucleotide sequence ID" value="NC_008261.1"/>
</dbReference>
<dbReference type="HOGENOM" id="CLU_176103_0_0_9"/>
<dbReference type="AlphaFoldDB" id="A0A0H2YVL6"/>
<sequence length="105" mass="12619">MIIIHRDNLLDVMRSYKIIIDDTYYGKIKCGETKQINLEKGNHTIYLKIDWCRSPKLNFSNSDNETIFFDCGNYMNGWKQLLFPLYITFLKNKYLFLEETNKKFS</sequence>
<keyword evidence="2" id="KW-1185">Reference proteome</keyword>
<dbReference type="KEGG" id="cpf:CPF_1038"/>
<protein>
    <submittedName>
        <fullName evidence="1">Conserved domain protein</fullName>
    </submittedName>
</protein>
<reference evidence="1 2" key="1">
    <citation type="journal article" date="2006" name="Genome Res.">
        <title>Skewed genomic variability in strains of the toxigenic bacterial pathogen, Clostridium perfringens.</title>
        <authorList>
            <person name="Myers G.S."/>
            <person name="Rasko D.A."/>
            <person name="Cheung J.K."/>
            <person name="Ravel J."/>
            <person name="Seshadri R."/>
            <person name="Deboy R.T."/>
            <person name="Ren Q."/>
            <person name="Varga J."/>
            <person name="Awad M.M."/>
            <person name="Brinkac L.M."/>
            <person name="Daugherty S.C."/>
            <person name="Haft D.H."/>
            <person name="Dodson R.J."/>
            <person name="Madupu R."/>
            <person name="Nelson W.C."/>
            <person name="Rosovitz M.J."/>
            <person name="Sullivan S.A."/>
            <person name="Khouri H."/>
            <person name="Dimitrov G.I."/>
            <person name="Watkins K.L."/>
            <person name="Mulligan S."/>
            <person name="Benton J."/>
            <person name="Radune D."/>
            <person name="Fisher D.J."/>
            <person name="Atkins H.S."/>
            <person name="Hiscox T."/>
            <person name="Jost B.H."/>
            <person name="Billington S.J."/>
            <person name="Songer J.G."/>
            <person name="McClane B.A."/>
            <person name="Titball R.W."/>
            <person name="Rood J.I."/>
            <person name="Melville S.B."/>
            <person name="Paulsen I.T."/>
        </authorList>
    </citation>
    <scope>NUCLEOTIDE SEQUENCE [LARGE SCALE GENOMIC DNA]</scope>
    <source>
        <strain evidence="2">ATCC 13124 / DSM 756 / JCM 1290 / NCIMB 6125 / NCTC 8237 / S 107 / Type A</strain>
    </source>
</reference>
<dbReference type="Proteomes" id="UP000001823">
    <property type="component" value="Chromosome"/>
</dbReference>
<dbReference type="STRING" id="195103.CPF_1038"/>
<accession>A0A0H2YVL6</accession>
<name>A0A0H2YVL6_CLOP1</name>
<proteinExistence type="predicted"/>